<organism evidence="4 5">
    <name type="scientific">Arcobacter acticola</name>
    <dbReference type="NCBI Taxonomy" id="1849015"/>
    <lineage>
        <taxon>Bacteria</taxon>
        <taxon>Pseudomonadati</taxon>
        <taxon>Campylobacterota</taxon>
        <taxon>Epsilonproteobacteria</taxon>
        <taxon>Campylobacterales</taxon>
        <taxon>Arcobacteraceae</taxon>
        <taxon>Arcobacter</taxon>
    </lineage>
</organism>
<dbReference type="InterPro" id="IPR011006">
    <property type="entry name" value="CheY-like_superfamily"/>
</dbReference>
<protein>
    <submittedName>
        <fullName evidence="4">Two-component system response regulator</fullName>
    </submittedName>
</protein>
<evidence type="ECO:0000256" key="2">
    <source>
        <dbReference type="PROSITE-ProRule" id="PRU00169"/>
    </source>
</evidence>
<dbReference type="InterPro" id="IPR036388">
    <property type="entry name" value="WH-like_DNA-bd_sf"/>
</dbReference>
<evidence type="ECO:0000313" key="5">
    <source>
        <dbReference type="Proteomes" id="UP000503483"/>
    </source>
</evidence>
<dbReference type="InterPro" id="IPR001789">
    <property type="entry name" value="Sig_transdc_resp-reg_receiver"/>
</dbReference>
<accession>A0A6M8EZR1</accession>
<dbReference type="InterPro" id="IPR016032">
    <property type="entry name" value="Sig_transdc_resp-reg_C-effctor"/>
</dbReference>
<evidence type="ECO:0000259" key="3">
    <source>
        <dbReference type="PROSITE" id="PS50110"/>
    </source>
</evidence>
<reference evidence="4 5" key="1">
    <citation type="submission" date="2019-08" db="EMBL/GenBank/DDBJ databases">
        <title>Complete genome sequence of Arcobacter acticola.</title>
        <authorList>
            <person name="Miller W."/>
        </authorList>
    </citation>
    <scope>NUCLEOTIDE SEQUENCE [LARGE SCALE GENOMIC DNA]</scope>
    <source>
        <strain evidence="4 5">KCTC 52212</strain>
    </source>
</reference>
<dbReference type="SUPFAM" id="SSF52172">
    <property type="entry name" value="CheY-like"/>
    <property type="match status" value="1"/>
</dbReference>
<gene>
    <name evidence="4" type="ORF">AACT_1439</name>
</gene>
<dbReference type="GO" id="GO:0003677">
    <property type="term" value="F:DNA binding"/>
    <property type="evidence" value="ECO:0007669"/>
    <property type="project" value="UniProtKB-KW"/>
</dbReference>
<dbReference type="RefSeq" id="WP_172126177.1">
    <property type="nucleotide sequence ID" value="NZ_CP042652.1"/>
</dbReference>
<dbReference type="Proteomes" id="UP000503483">
    <property type="component" value="Chromosome"/>
</dbReference>
<dbReference type="SUPFAM" id="SSF46894">
    <property type="entry name" value="C-terminal effector domain of the bipartite response regulators"/>
    <property type="match status" value="1"/>
</dbReference>
<dbReference type="SMART" id="SM00448">
    <property type="entry name" value="REC"/>
    <property type="match status" value="1"/>
</dbReference>
<dbReference type="GO" id="GO:0006355">
    <property type="term" value="P:regulation of DNA-templated transcription"/>
    <property type="evidence" value="ECO:0007669"/>
    <property type="project" value="InterPro"/>
</dbReference>
<name>A0A6M8EZR1_9BACT</name>
<dbReference type="Gene3D" id="1.10.10.10">
    <property type="entry name" value="Winged helix-like DNA-binding domain superfamily/Winged helix DNA-binding domain"/>
    <property type="match status" value="1"/>
</dbReference>
<proteinExistence type="predicted"/>
<keyword evidence="1" id="KW-0238">DNA-binding</keyword>
<evidence type="ECO:0000313" key="4">
    <source>
        <dbReference type="EMBL" id="QKE28604.1"/>
    </source>
</evidence>
<keyword evidence="5" id="KW-1185">Reference proteome</keyword>
<feature type="domain" description="Response regulatory" evidence="3">
    <location>
        <begin position="17"/>
        <end position="132"/>
    </location>
</feature>
<dbReference type="PANTHER" id="PTHR43228">
    <property type="entry name" value="TWO-COMPONENT RESPONSE REGULATOR"/>
    <property type="match status" value="1"/>
</dbReference>
<dbReference type="InterPro" id="IPR052048">
    <property type="entry name" value="ST_Response_Regulator"/>
</dbReference>
<evidence type="ECO:0000256" key="1">
    <source>
        <dbReference type="ARBA" id="ARBA00023125"/>
    </source>
</evidence>
<dbReference type="Gene3D" id="3.40.50.2300">
    <property type="match status" value="1"/>
</dbReference>
<dbReference type="CDD" id="cd17546">
    <property type="entry name" value="REC_hyHK_CKI1_RcsC-like"/>
    <property type="match status" value="1"/>
</dbReference>
<dbReference type="GO" id="GO:0000160">
    <property type="term" value="P:phosphorelay signal transduction system"/>
    <property type="evidence" value="ECO:0007669"/>
    <property type="project" value="InterPro"/>
</dbReference>
<dbReference type="EMBL" id="CP042652">
    <property type="protein sequence ID" value="QKE28604.1"/>
    <property type="molecule type" value="Genomic_DNA"/>
</dbReference>
<dbReference type="PANTHER" id="PTHR43228:SF1">
    <property type="entry name" value="TWO-COMPONENT RESPONSE REGULATOR ARR22"/>
    <property type="match status" value="1"/>
</dbReference>
<dbReference type="Pfam" id="PF00072">
    <property type="entry name" value="Response_reg"/>
    <property type="match status" value="1"/>
</dbReference>
<dbReference type="PROSITE" id="PS50110">
    <property type="entry name" value="RESPONSE_REGULATORY"/>
    <property type="match status" value="1"/>
</dbReference>
<dbReference type="AlphaFoldDB" id="A0A6M8EZR1"/>
<sequence>MTSGKLENIIKYTKNLNVLYVEDNIYVQQQTIKMLESFFNNIYIASNGKEALDLFNTENLYNLIITDIEMPFVDGVSLIEIIREYNKKVSIIVLSAHDNKDYFLKTINAGIDGYILKPYTLEQISQTLEYIIEKYDLEEIFDNLIKLEFNYFWNKTTNQLYKNSCHIRLSKYETKLFELFIKSNSIIKSYTEIEYYLFEDYEENTKRIRNIITRLKIKLECDLFETIYSHGYSLKYRQI</sequence>
<keyword evidence="2" id="KW-0597">Phosphoprotein</keyword>
<feature type="modified residue" description="4-aspartylphosphate" evidence="2">
    <location>
        <position position="67"/>
    </location>
</feature>
<dbReference type="KEGG" id="paco:AACT_1439"/>